<dbReference type="CDD" id="cd00882">
    <property type="entry name" value="Ras_like_GTPase"/>
    <property type="match status" value="1"/>
</dbReference>
<dbReference type="AlphaFoldDB" id="S8E570"/>
<evidence type="ECO:0000256" key="1">
    <source>
        <dbReference type="ARBA" id="ARBA00022741"/>
    </source>
</evidence>
<dbReference type="Pfam" id="PF04548">
    <property type="entry name" value="AIG1"/>
    <property type="match status" value="1"/>
</dbReference>
<feature type="domain" description="AIG1-type G" evidence="3">
    <location>
        <begin position="23"/>
        <end position="155"/>
    </location>
</feature>
<dbReference type="eggNOG" id="ENOG502S03K">
    <property type="taxonomic scope" value="Eukaryota"/>
</dbReference>
<dbReference type="EMBL" id="KE504151">
    <property type="protein sequence ID" value="EPT00182.1"/>
    <property type="molecule type" value="Genomic_DNA"/>
</dbReference>
<evidence type="ECO:0000313" key="5">
    <source>
        <dbReference type="Proteomes" id="UP000015241"/>
    </source>
</evidence>
<keyword evidence="5" id="KW-1185">Reference proteome</keyword>
<name>S8E570_FOMSC</name>
<dbReference type="GO" id="GO:0005525">
    <property type="term" value="F:GTP binding"/>
    <property type="evidence" value="ECO:0007669"/>
    <property type="project" value="InterPro"/>
</dbReference>
<evidence type="ECO:0000259" key="3">
    <source>
        <dbReference type="Pfam" id="PF04548"/>
    </source>
</evidence>
<evidence type="ECO:0000313" key="4">
    <source>
        <dbReference type="EMBL" id="EPT00182.1"/>
    </source>
</evidence>
<organism evidence="4 5">
    <name type="scientific">Fomitopsis schrenkii</name>
    <name type="common">Brown rot fungus</name>
    <dbReference type="NCBI Taxonomy" id="2126942"/>
    <lineage>
        <taxon>Eukaryota</taxon>
        <taxon>Fungi</taxon>
        <taxon>Dikarya</taxon>
        <taxon>Basidiomycota</taxon>
        <taxon>Agaricomycotina</taxon>
        <taxon>Agaricomycetes</taxon>
        <taxon>Polyporales</taxon>
        <taxon>Fomitopsis</taxon>
    </lineage>
</organism>
<reference evidence="4 5" key="1">
    <citation type="journal article" date="2012" name="Science">
        <title>The Paleozoic origin of enzymatic lignin decomposition reconstructed from 31 fungal genomes.</title>
        <authorList>
            <person name="Floudas D."/>
            <person name="Binder M."/>
            <person name="Riley R."/>
            <person name="Barry K."/>
            <person name="Blanchette R.A."/>
            <person name="Henrissat B."/>
            <person name="Martinez A.T."/>
            <person name="Otillar R."/>
            <person name="Spatafora J.W."/>
            <person name="Yadav J.S."/>
            <person name="Aerts A."/>
            <person name="Benoit I."/>
            <person name="Boyd A."/>
            <person name="Carlson A."/>
            <person name="Copeland A."/>
            <person name="Coutinho P.M."/>
            <person name="de Vries R.P."/>
            <person name="Ferreira P."/>
            <person name="Findley K."/>
            <person name="Foster B."/>
            <person name="Gaskell J."/>
            <person name="Glotzer D."/>
            <person name="Gorecki P."/>
            <person name="Heitman J."/>
            <person name="Hesse C."/>
            <person name="Hori C."/>
            <person name="Igarashi K."/>
            <person name="Jurgens J.A."/>
            <person name="Kallen N."/>
            <person name="Kersten P."/>
            <person name="Kohler A."/>
            <person name="Kuees U."/>
            <person name="Kumar T.K.A."/>
            <person name="Kuo A."/>
            <person name="LaButti K."/>
            <person name="Larrondo L.F."/>
            <person name="Lindquist E."/>
            <person name="Ling A."/>
            <person name="Lombard V."/>
            <person name="Lucas S."/>
            <person name="Lundell T."/>
            <person name="Martin R."/>
            <person name="McLaughlin D.J."/>
            <person name="Morgenstern I."/>
            <person name="Morin E."/>
            <person name="Murat C."/>
            <person name="Nagy L.G."/>
            <person name="Nolan M."/>
            <person name="Ohm R.A."/>
            <person name="Patyshakuliyeva A."/>
            <person name="Rokas A."/>
            <person name="Ruiz-Duenas F.J."/>
            <person name="Sabat G."/>
            <person name="Salamov A."/>
            <person name="Samejima M."/>
            <person name="Schmutz J."/>
            <person name="Slot J.C."/>
            <person name="St John F."/>
            <person name="Stenlid J."/>
            <person name="Sun H."/>
            <person name="Sun S."/>
            <person name="Syed K."/>
            <person name="Tsang A."/>
            <person name="Wiebenga A."/>
            <person name="Young D."/>
            <person name="Pisabarro A."/>
            <person name="Eastwood D.C."/>
            <person name="Martin F."/>
            <person name="Cullen D."/>
            <person name="Grigoriev I.V."/>
            <person name="Hibbett D.S."/>
        </authorList>
    </citation>
    <scope>NUCLEOTIDE SEQUENCE</scope>
    <source>
        <strain evidence="5">FP-58527</strain>
    </source>
</reference>
<evidence type="ECO:0000256" key="2">
    <source>
        <dbReference type="SAM" id="Coils"/>
    </source>
</evidence>
<gene>
    <name evidence="4" type="ORF">FOMPIDRAFT_1092655</name>
</gene>
<dbReference type="SUPFAM" id="SSF52540">
    <property type="entry name" value="P-loop containing nucleoside triphosphate hydrolases"/>
    <property type="match status" value="1"/>
</dbReference>
<dbReference type="InterPro" id="IPR027417">
    <property type="entry name" value="P-loop_NTPase"/>
</dbReference>
<dbReference type="Gene3D" id="3.40.50.300">
    <property type="entry name" value="P-loop containing nucleotide triphosphate hydrolases"/>
    <property type="match status" value="1"/>
</dbReference>
<keyword evidence="1" id="KW-0547">Nucleotide-binding</keyword>
<dbReference type="OrthoDB" id="8954335at2759"/>
<feature type="coiled-coil region" evidence="2">
    <location>
        <begin position="196"/>
        <end position="272"/>
    </location>
</feature>
<keyword evidence="2" id="KW-0175">Coiled coil</keyword>
<protein>
    <recommendedName>
        <fullName evidence="3">AIG1-type G domain-containing protein</fullName>
    </recommendedName>
</protein>
<dbReference type="InterPro" id="IPR006703">
    <property type="entry name" value="G_AIG1"/>
</dbReference>
<dbReference type="HOGENOM" id="CLU_018003_0_0_1"/>
<sequence>QFINSASGSHLEVGHELVSATIGIQQARMRLGGDDIILVDTPGFDDTERSQADVLKLIGEFLQQTYTKDKLLTGVLFLHDIAANRMDEARLNSYKLFRKICGDEAMKHVIIVTTMWDTVSPNKGESRLQELQNEYFSDAMRHGVRVMRHNNTDESAINVLVQLLGKDVKPRALRIQREMVDYRSQVVDTGAGKELMNQLGAEAKKLEKDASEKEREERRLEEELKLAHEGLSSLGVEREELKEDIRRLRAALEKVKKERNNLKKALDDTLRARVQALIA</sequence>
<dbReference type="Proteomes" id="UP000015241">
    <property type="component" value="Unassembled WGS sequence"/>
</dbReference>
<proteinExistence type="predicted"/>
<feature type="non-terminal residue" evidence="4">
    <location>
        <position position="279"/>
    </location>
</feature>
<feature type="non-terminal residue" evidence="4">
    <location>
        <position position="1"/>
    </location>
</feature>
<dbReference type="InParanoid" id="S8E570"/>
<accession>S8E570</accession>